<evidence type="ECO:0000256" key="2">
    <source>
        <dbReference type="ARBA" id="ARBA00007261"/>
    </source>
</evidence>
<dbReference type="PANTHER" id="PTHR11851">
    <property type="entry name" value="METALLOPROTEASE"/>
    <property type="match status" value="1"/>
</dbReference>
<dbReference type="Pfam" id="PF00675">
    <property type="entry name" value="Peptidase_M16"/>
    <property type="match status" value="1"/>
</dbReference>
<dbReference type="InterPro" id="IPR011249">
    <property type="entry name" value="Metalloenz_LuxS/M16"/>
</dbReference>
<organism evidence="7 8">
    <name type="scientific">Maritimibacter alkaliphilus HTCC2654</name>
    <dbReference type="NCBI Taxonomy" id="314271"/>
    <lineage>
        <taxon>Bacteria</taxon>
        <taxon>Pseudomonadati</taxon>
        <taxon>Pseudomonadota</taxon>
        <taxon>Alphaproteobacteria</taxon>
        <taxon>Rhodobacterales</taxon>
        <taxon>Roseobacteraceae</taxon>
        <taxon>Maritimibacter</taxon>
    </lineage>
</organism>
<evidence type="ECO:0000259" key="6">
    <source>
        <dbReference type="Pfam" id="PF05193"/>
    </source>
</evidence>
<evidence type="ECO:0000256" key="4">
    <source>
        <dbReference type="RuleBase" id="RU004447"/>
    </source>
</evidence>
<dbReference type="EMBL" id="AAMT01000007">
    <property type="protein sequence ID" value="EAQ12734.1"/>
    <property type="molecule type" value="Genomic_DNA"/>
</dbReference>
<dbReference type="OrthoDB" id="9811314at2"/>
<dbReference type="PANTHER" id="PTHR11851:SF49">
    <property type="entry name" value="MITOCHONDRIAL-PROCESSING PEPTIDASE SUBUNIT ALPHA"/>
    <property type="match status" value="1"/>
</dbReference>
<dbReference type="eggNOG" id="COG0612">
    <property type="taxonomic scope" value="Bacteria"/>
</dbReference>
<evidence type="ECO:0000259" key="5">
    <source>
        <dbReference type="Pfam" id="PF00675"/>
    </source>
</evidence>
<dbReference type="SUPFAM" id="SSF63411">
    <property type="entry name" value="LuxS/MPP-like metallohydrolase"/>
    <property type="match status" value="2"/>
</dbReference>
<evidence type="ECO:0000313" key="8">
    <source>
        <dbReference type="Proteomes" id="UP000002931"/>
    </source>
</evidence>
<sequence>MTINYDTLPNGFRVVTEHMPGIESVSLGVWITAGGRHERVEQNGIAHFLEHMAFKGTKTRTPLQIAEEIEDVGGYLNAYTGREVTAYYARVLREDTALAIDVVSDILLNPVFDPHEIEVERGVILQEIGQALDTPDDVIFDWLQEVAYPGQAIGRPILGPAERVQAFAQGDLAGFVDEHYGPDRMIFAAAGAVDHDEIMRLCEQAFGGLQRPSSTLIQPAGFVGGERSEIKKLEQVHFALALEGPGYRDDAIYTAQVYANALGGGMSSRLFQEAREKRGLCYTIFSQAGAWSDTGLITIYAGTSAGEIKGLAELTIDELRRATSDMTEAEVARARAQMRAGMLMGLESASSRAERLARQVAIWNRVVPVEETVERLDAVTLEGVTDFATQVAGDPRAALAIYGPGKTAPSLAQLTERLAA</sequence>
<dbReference type="HOGENOM" id="CLU_009902_3_0_5"/>
<dbReference type="InterPro" id="IPR011765">
    <property type="entry name" value="Pept_M16_N"/>
</dbReference>
<dbReference type="PROSITE" id="PS00143">
    <property type="entry name" value="INSULINASE"/>
    <property type="match status" value="1"/>
</dbReference>
<evidence type="ECO:0000256" key="1">
    <source>
        <dbReference type="ARBA" id="ARBA00001947"/>
    </source>
</evidence>
<dbReference type="STRING" id="314271.RB2654_06479"/>
<feature type="domain" description="Peptidase M16 C-terminal" evidence="6">
    <location>
        <begin position="171"/>
        <end position="338"/>
    </location>
</feature>
<dbReference type="InterPro" id="IPR001431">
    <property type="entry name" value="Pept_M16_Zn_BS"/>
</dbReference>
<dbReference type="AlphaFoldDB" id="A3VFV8"/>
<dbReference type="GO" id="GO:0004222">
    <property type="term" value="F:metalloendopeptidase activity"/>
    <property type="evidence" value="ECO:0007669"/>
    <property type="project" value="InterPro"/>
</dbReference>
<reference evidence="7 8" key="1">
    <citation type="journal article" date="2010" name="J. Bacteriol.">
        <title>Genome sequences of Pelagibaca bermudensis HTCC2601T and Maritimibacter alkaliphilus HTCC2654T, the type strains of two marine Roseobacter genera.</title>
        <authorList>
            <person name="Thrash J.C."/>
            <person name="Cho J.C."/>
            <person name="Ferriera S."/>
            <person name="Johnson J."/>
            <person name="Vergin K.L."/>
            <person name="Giovannoni S.J."/>
        </authorList>
    </citation>
    <scope>NUCLEOTIDE SEQUENCE [LARGE SCALE GENOMIC DNA]</scope>
    <source>
        <strain evidence="7 8">HTCC2654</strain>
    </source>
</reference>
<dbReference type="Gene3D" id="3.30.830.10">
    <property type="entry name" value="Metalloenzyme, LuxS/M16 peptidase-like"/>
    <property type="match status" value="2"/>
</dbReference>
<dbReference type="InterPro" id="IPR007863">
    <property type="entry name" value="Peptidase_M16_C"/>
</dbReference>
<comment type="similarity">
    <text evidence="2 4">Belongs to the peptidase M16 family.</text>
</comment>
<evidence type="ECO:0000313" key="7">
    <source>
        <dbReference type="EMBL" id="EAQ12734.1"/>
    </source>
</evidence>
<dbReference type="FunFam" id="3.30.830.10:FF:000008">
    <property type="entry name" value="Mitochondrial-processing peptidase subunit beta"/>
    <property type="match status" value="1"/>
</dbReference>
<comment type="cofactor">
    <cofactor evidence="1">
        <name>Zn(2+)</name>
        <dbReference type="ChEBI" id="CHEBI:29105"/>
    </cofactor>
</comment>
<dbReference type="InterPro" id="IPR050361">
    <property type="entry name" value="MPP/UQCRC_Complex"/>
</dbReference>
<keyword evidence="8" id="KW-1185">Reference proteome</keyword>
<evidence type="ECO:0000256" key="3">
    <source>
        <dbReference type="ARBA" id="ARBA00023049"/>
    </source>
</evidence>
<dbReference type="Proteomes" id="UP000002931">
    <property type="component" value="Unassembled WGS sequence"/>
</dbReference>
<feature type="domain" description="Peptidase M16 N-terminal" evidence="5">
    <location>
        <begin position="13"/>
        <end position="160"/>
    </location>
</feature>
<dbReference type="Pfam" id="PF05193">
    <property type="entry name" value="Peptidase_M16_C"/>
    <property type="match status" value="1"/>
</dbReference>
<keyword evidence="3" id="KW-0482">Metalloprotease</keyword>
<dbReference type="GO" id="GO:0046872">
    <property type="term" value="F:metal ion binding"/>
    <property type="evidence" value="ECO:0007669"/>
    <property type="project" value="InterPro"/>
</dbReference>
<dbReference type="RefSeq" id="WP_008329881.1">
    <property type="nucleotide sequence ID" value="NZ_CH902578.1"/>
</dbReference>
<keyword evidence="3" id="KW-0645">Protease</keyword>
<protein>
    <submittedName>
        <fullName evidence="7">Peptidase, M16 family protein</fullName>
    </submittedName>
</protein>
<gene>
    <name evidence="7" type="ORF">RB2654_06479</name>
</gene>
<dbReference type="GO" id="GO:0006508">
    <property type="term" value="P:proteolysis"/>
    <property type="evidence" value="ECO:0007669"/>
    <property type="project" value="InterPro"/>
</dbReference>
<name>A3VFV8_9RHOB</name>
<accession>A3VFV8</accession>
<keyword evidence="3" id="KW-0378">Hydrolase</keyword>
<comment type="caution">
    <text evidence="7">The sequence shown here is derived from an EMBL/GenBank/DDBJ whole genome shotgun (WGS) entry which is preliminary data.</text>
</comment>
<proteinExistence type="inferred from homology"/>